<feature type="region of interest" description="Disordered" evidence="5">
    <location>
        <begin position="77"/>
        <end position="113"/>
    </location>
</feature>
<feature type="compositionally biased region" description="Basic residues" evidence="5">
    <location>
        <begin position="1"/>
        <end position="11"/>
    </location>
</feature>
<reference evidence="9" key="1">
    <citation type="submission" date="2023-07" db="EMBL/GenBank/DDBJ databases">
        <title>draft genome sequence of fig (Ficus carica).</title>
        <authorList>
            <person name="Takahashi T."/>
            <person name="Nishimura K."/>
        </authorList>
    </citation>
    <scope>NUCLEOTIDE SEQUENCE</scope>
</reference>
<keyword evidence="3" id="KW-0804">Transcription</keyword>
<feature type="domain" description="RPAP1 N-terminal" evidence="7">
    <location>
        <begin position="233"/>
        <end position="276"/>
    </location>
</feature>
<evidence type="ECO:0000259" key="7">
    <source>
        <dbReference type="Pfam" id="PF08621"/>
    </source>
</evidence>
<dbReference type="EMBL" id="BTGU01000007">
    <property type="protein sequence ID" value="GMN38244.1"/>
    <property type="molecule type" value="Genomic_DNA"/>
</dbReference>
<keyword evidence="4" id="KW-0539">Nucleus</keyword>
<dbReference type="Pfam" id="PF25766">
    <property type="entry name" value="TPR_RPAP1"/>
    <property type="match status" value="1"/>
</dbReference>
<feature type="region of interest" description="Disordered" evidence="5">
    <location>
        <begin position="274"/>
        <end position="342"/>
    </location>
</feature>
<accession>A0AA88DGH7</accession>
<dbReference type="SUPFAM" id="SSF48371">
    <property type="entry name" value="ARM repeat"/>
    <property type="match status" value="1"/>
</dbReference>
<proteinExistence type="inferred from homology"/>
<feature type="domain" description="RPAP1/MINIYO-like TPR repeats" evidence="8">
    <location>
        <begin position="1347"/>
        <end position="1468"/>
    </location>
</feature>
<evidence type="ECO:0008006" key="11">
    <source>
        <dbReference type="Google" id="ProtNLM"/>
    </source>
</evidence>
<dbReference type="InterPro" id="IPR016024">
    <property type="entry name" value="ARM-type_fold"/>
</dbReference>
<feature type="domain" description="RPAP1 C-terminal" evidence="6">
    <location>
        <begin position="359"/>
        <end position="429"/>
    </location>
</feature>
<feature type="compositionally biased region" description="Low complexity" evidence="5">
    <location>
        <begin position="12"/>
        <end position="25"/>
    </location>
</feature>
<feature type="region of interest" description="Disordered" evidence="5">
    <location>
        <begin position="155"/>
        <end position="189"/>
    </location>
</feature>
<organism evidence="9 10">
    <name type="scientific">Ficus carica</name>
    <name type="common">Common fig</name>
    <dbReference type="NCBI Taxonomy" id="3494"/>
    <lineage>
        <taxon>Eukaryota</taxon>
        <taxon>Viridiplantae</taxon>
        <taxon>Streptophyta</taxon>
        <taxon>Embryophyta</taxon>
        <taxon>Tracheophyta</taxon>
        <taxon>Spermatophyta</taxon>
        <taxon>Magnoliopsida</taxon>
        <taxon>eudicotyledons</taxon>
        <taxon>Gunneridae</taxon>
        <taxon>Pentapetalae</taxon>
        <taxon>rosids</taxon>
        <taxon>fabids</taxon>
        <taxon>Rosales</taxon>
        <taxon>Moraceae</taxon>
        <taxon>Ficeae</taxon>
        <taxon>Ficus</taxon>
    </lineage>
</organism>
<protein>
    <recommendedName>
        <fullName evidence="11">Transcriptional elongation regulator MINIYO</fullName>
    </recommendedName>
</protein>
<comment type="caution">
    <text evidence="9">The sequence shown here is derived from an EMBL/GenBank/DDBJ whole genome shotgun (WGS) entry which is preliminary data.</text>
</comment>
<feature type="compositionally biased region" description="Basic and acidic residues" evidence="5">
    <location>
        <begin position="313"/>
        <end position="328"/>
    </location>
</feature>
<dbReference type="InterPro" id="IPR055326">
    <property type="entry name" value="MINIYO"/>
</dbReference>
<feature type="compositionally biased region" description="Basic and acidic residues" evidence="5">
    <location>
        <begin position="294"/>
        <end position="305"/>
    </location>
</feature>
<evidence type="ECO:0000256" key="2">
    <source>
        <dbReference type="ARBA" id="ARBA00009953"/>
    </source>
</evidence>
<dbReference type="Pfam" id="PF08621">
    <property type="entry name" value="RPAP1_N"/>
    <property type="match status" value="1"/>
</dbReference>
<dbReference type="InterPro" id="IPR057989">
    <property type="entry name" value="TPR_RPAP1/MINIYO-like"/>
</dbReference>
<evidence type="ECO:0000256" key="5">
    <source>
        <dbReference type="SAM" id="MobiDB-lite"/>
    </source>
</evidence>
<evidence type="ECO:0000313" key="9">
    <source>
        <dbReference type="EMBL" id="GMN38244.1"/>
    </source>
</evidence>
<feature type="region of interest" description="Disordered" evidence="5">
    <location>
        <begin position="1"/>
        <end position="39"/>
    </location>
</feature>
<feature type="compositionally biased region" description="Basic and acidic residues" evidence="5">
    <location>
        <begin position="155"/>
        <end position="177"/>
    </location>
</feature>
<evidence type="ECO:0000259" key="8">
    <source>
        <dbReference type="Pfam" id="PF25766"/>
    </source>
</evidence>
<name>A0AA88DGH7_FICCA</name>
<dbReference type="InterPro" id="IPR013930">
    <property type="entry name" value="RPAP1_N"/>
</dbReference>
<dbReference type="InterPro" id="IPR013929">
    <property type="entry name" value="RPAP1_C"/>
</dbReference>
<comment type="similarity">
    <text evidence="2">Belongs to the RPAP1 family.</text>
</comment>
<evidence type="ECO:0000313" key="10">
    <source>
        <dbReference type="Proteomes" id="UP001187192"/>
    </source>
</evidence>
<evidence type="ECO:0000256" key="1">
    <source>
        <dbReference type="ARBA" id="ARBA00004123"/>
    </source>
</evidence>
<feature type="compositionally biased region" description="Polar residues" evidence="5">
    <location>
        <begin position="30"/>
        <end position="39"/>
    </location>
</feature>
<dbReference type="PANTHER" id="PTHR47605:SF2">
    <property type="entry name" value="TRANSCRIPTIONAL ELONGATION REGULATOR MINIYO"/>
    <property type="match status" value="1"/>
</dbReference>
<keyword evidence="10" id="KW-1185">Reference proteome</keyword>
<evidence type="ECO:0000256" key="4">
    <source>
        <dbReference type="ARBA" id="ARBA00023242"/>
    </source>
</evidence>
<sequence length="1550" mass="172624">MEEKKKKKKKNQQTSQQNPNSNTSSHQRTKMNFGTSGLQVSEDEAFHLVGRIVEKGISDEPPSKPYFPPKPTVLPFPVARHRSHGPHWAPVGSKASAGDGDNGGLGAEEDRDLMDVDNSIASYAHPVERKEKKGIDFSNWRELVAGEKKSTIRLAKTERREKDRELIETVRESEDNKASSVAHMEFDYSNQNHDDTSLVEILKKRETNYSASAMVSSGSDFGNKQAPVSIESEIDAENRARLQGMSAEEIAEAQAEIMEKLDPALLRLLKKRGQEKLKKQKPPSPDVVANAEGDSGRNESEKDVKGLSVSESEVTRTDTKMTSKETKSGLDNGEARNSSPASGCLWSAWSERVEGVRGLRFSLDGTVVENDLVQVAETERVAERDFLRTEGDPGAAGYTIKEAVALTRSVIPGQRALALHIILAVLDKAVHNICRGQVGCSIGNDYKVNRFTDWEAIWAYALGPEPELVLSLRICLDDNHNSVVLACAKVIQCILTCDVNESFFNFSEKIAFLKDICTAPVFHSKPEIDVGFLRGGFWKYNAKPSNILTLNNDIIDDETEEKHTIQDDIVVAGQDFAAGLVRMGVLPRLRYILESNPTAALEECLISILIAIARHSPTCANAIMNCQRLIETVVDRFTLKENIGIHLSKIKSVTLLKVLARSDKKNCLKFIKNGAFHIMTWHLCHNTSSVDHWVESGQESCKLSSALMVEQLRFWRVCIQHGYSVSCFSDIFPSLCLWLNPPTLEKLMENGVLHEFASISAETYLVLQALATRLPNFFSQLHLGNQIRERVGDDMEIWSWSHVSPMVDLALKWIFVIGDLHTRNFWQSGIKSGNVLQDPSVTSLLWVCSAVMGMLAEVFKRIIPGDAINQMESGGHIPWLPEFIPKVGLAIVKNGFLSFSDAIGTTFGTGLVEDGSFVEKLCYLRWQNQHEISLASVCCLHSIFQTISTIDILIQLAKKAIQSSQDYSLSREEEILKDGILKGSLDELRSVQNIFTKLVASEWQFVQSIETFGRGGPAPGVGVGWGASAGGFWSVTVLLAQADARLTADLLENLRILSINDAPRDKEITSAVQIINSSLALSLIAGPREREIVGKAFKLLVHVSVLKYLDLCIRHFLRHNGRIKLFGWEYKEEDYLLFSKILTSHFCNRWLSVKKKLKSADKTFKKGNGSLDTIHENEDLDMKDTIQDSTALVVEWAHQRLPLPVHWFLSPISTLCDSKDAGLRKCSNLESLIQDPGDLLDVAKGGLFFLLGIEAMLSFLPSDVPSPVQSVPLVWKLHSLSVILLVGMAVMEDDKSKDVYEALQDLYGDVLDKARHGSAEISCEKDVNLSLEPRNDNNVEFLRFQSDVHDSYSTFIETLVEQFSAISYGNLIYGRQVAIYLHRCVEAPVRLAAWKALSNARVLELLPPLESCFGEAEGYLQPFEDNADILEAYVKSWTSGALDRAASRGSIAYSLVLHHLSHFIFHSGSGDKLLLRNKLVRSLLRDLSLKQNHEALMLDLFQYDEKASSQMPDSASDSSINKKLEVLTEACERNSSLVNEVKKLKSLCRE</sequence>
<dbReference type="Pfam" id="PF08620">
    <property type="entry name" value="RPAP1_C"/>
    <property type="match status" value="1"/>
</dbReference>
<dbReference type="Proteomes" id="UP001187192">
    <property type="component" value="Unassembled WGS sequence"/>
</dbReference>
<gene>
    <name evidence="9" type="ORF">TIFTF001_007475</name>
</gene>
<dbReference type="PANTHER" id="PTHR47605">
    <property type="entry name" value="TRANSCRIPTIONAL ELONGATION REGULATOR MINIYO"/>
    <property type="match status" value="1"/>
</dbReference>
<comment type="subcellular location">
    <subcellularLocation>
        <location evidence="1">Nucleus</location>
    </subcellularLocation>
</comment>
<evidence type="ECO:0000259" key="6">
    <source>
        <dbReference type="Pfam" id="PF08620"/>
    </source>
</evidence>
<evidence type="ECO:0000256" key="3">
    <source>
        <dbReference type="ARBA" id="ARBA00023163"/>
    </source>
</evidence>